<feature type="compositionally biased region" description="Polar residues" evidence="1">
    <location>
        <begin position="444"/>
        <end position="456"/>
    </location>
</feature>
<feature type="compositionally biased region" description="Low complexity" evidence="1">
    <location>
        <begin position="950"/>
        <end position="960"/>
    </location>
</feature>
<evidence type="ECO:0000256" key="1">
    <source>
        <dbReference type="SAM" id="MobiDB-lite"/>
    </source>
</evidence>
<feature type="compositionally biased region" description="Polar residues" evidence="1">
    <location>
        <begin position="263"/>
        <end position="284"/>
    </location>
</feature>
<evidence type="ECO:0000313" key="3">
    <source>
        <dbReference type="Proteomes" id="UP001642406"/>
    </source>
</evidence>
<dbReference type="EMBL" id="CAWUHC010000041">
    <property type="protein sequence ID" value="CAK7222894.1"/>
    <property type="molecule type" value="Genomic_DNA"/>
</dbReference>
<reference evidence="2 3" key="1">
    <citation type="submission" date="2024-01" db="EMBL/GenBank/DDBJ databases">
        <authorList>
            <person name="Allen C."/>
            <person name="Tagirdzhanova G."/>
        </authorList>
    </citation>
    <scope>NUCLEOTIDE SEQUENCE [LARGE SCALE GENOMIC DNA]</scope>
</reference>
<feature type="region of interest" description="Disordered" evidence="1">
    <location>
        <begin position="235"/>
        <end position="284"/>
    </location>
</feature>
<feature type="compositionally biased region" description="Basic residues" evidence="1">
    <location>
        <begin position="402"/>
        <end position="411"/>
    </location>
</feature>
<protein>
    <submittedName>
        <fullName evidence="2">Uncharacterized protein</fullName>
    </submittedName>
</protein>
<feature type="region of interest" description="Disordered" evidence="1">
    <location>
        <begin position="430"/>
        <end position="551"/>
    </location>
</feature>
<feature type="compositionally biased region" description="Acidic residues" evidence="1">
    <location>
        <begin position="916"/>
        <end position="931"/>
    </location>
</feature>
<feature type="compositionally biased region" description="Polar residues" evidence="1">
    <location>
        <begin position="848"/>
        <end position="857"/>
    </location>
</feature>
<sequence length="1010" mass="108690">MPRFSFPVPGRRHKQEPAAVLSPPLNKVQKLLGSSQINIDSTISITTADASKHWDTISNSCISVNISDSALTYDEESQVGALPSLPEGMVLGSPDGERAEGFEDESGVLPRDYADHDNDEHSITDASSLRRKQSSSTIISYYDKSKVPLGISQQTSSSAMAKGLPAKANSLLDIDGSISQASTRVKKKPSKLDLSKMFANRKSSSTLNLNAERGLVLGPDMITRSPSFMSVSPLEYLTRPHSGHRSDRRMRPTTRGSNREELSGNTSPRQKSSGSNQRHAVTSQEATGLQNLYEHYEQMTFRNVFAEQDDASSDAATPAESEDDLASPISPTQVPQIYEEVVNDTNADQDQTQASREGPLYKDISAYLGGYANADALPQIEATDLPTIQEPDADCSDSISSRHTRTSKASKRTAQSLLEIDLQQTSVLSLSSDSEDDFVDSRPKTSSTSALPSPRSQPDILMSHQDAYRPATSRSLSSGKKKDKERTSGRSDTTIHFLPVPGSHDSQSGPLLPATAYSRTSSASTSTNSTTKPSIRDARSPSRESRVSVASNRTSLVSPVNYTVHEARAITLIPAQGASYNSAMTHSHTASSDQLTPPLSPSSMDFMMRSNHTSIYDGDQGSIRSAAGSFSAESSRSPNAGQGRFMAVTRQEELLLAALRKKRLRMRESIIAEFEEEQEKEKAMDQDNGSQQPPRSVREIRRSSIDAVLELHSPQPRSMSQTSVSFNDFPMHFEDSPFPVPPSAGIRNSLRCSSAMSMPLSPRSKPPTAQLPPTPGSKTTAANADLDRVLSTMHSAAAAGKASSSGSGTGSGSGSTPASDRSDDIFGGGERSPRLSDCLDYGDDDSGSVASYDSYNFETPADQSPIVVSAVSKKKRGYKQASKKVHEHQRSSLGADHHRFPNSAPVHTLPTVHDSDIDDDGMDADDDDDDNYSIAGGNEPSAIQYDDYVGSGSSNSNSSNTDDDEQGIPRPDSPLESTMLFHKKSAVRISAVGGGMGHMSMEAGWWGHSG</sequence>
<evidence type="ECO:0000313" key="2">
    <source>
        <dbReference type="EMBL" id="CAK7222894.1"/>
    </source>
</evidence>
<feature type="region of interest" description="Disordered" evidence="1">
    <location>
        <begin position="388"/>
        <end position="413"/>
    </location>
</feature>
<gene>
    <name evidence="2" type="ORF">SBRCBS47491_005019</name>
</gene>
<feature type="region of interest" description="Disordered" evidence="1">
    <location>
        <begin position="676"/>
        <end position="698"/>
    </location>
</feature>
<feature type="region of interest" description="Disordered" evidence="1">
    <location>
        <begin position="308"/>
        <end position="330"/>
    </location>
</feature>
<accession>A0ABP0BT71</accession>
<feature type="region of interest" description="Disordered" evidence="1">
    <location>
        <begin position="756"/>
        <end position="978"/>
    </location>
</feature>
<feature type="compositionally biased region" description="Low complexity" evidence="1">
    <location>
        <begin position="795"/>
        <end position="806"/>
    </location>
</feature>
<dbReference type="Proteomes" id="UP001642406">
    <property type="component" value="Unassembled WGS sequence"/>
</dbReference>
<proteinExistence type="predicted"/>
<keyword evidence="3" id="KW-1185">Reference proteome</keyword>
<feature type="compositionally biased region" description="Basic residues" evidence="1">
    <location>
        <begin position="241"/>
        <end position="252"/>
    </location>
</feature>
<feature type="compositionally biased region" description="Basic residues" evidence="1">
    <location>
        <begin position="872"/>
        <end position="887"/>
    </location>
</feature>
<name>A0ABP0BT71_9PEZI</name>
<comment type="caution">
    <text evidence="2">The sequence shown here is derived from an EMBL/GenBank/DDBJ whole genome shotgun (WGS) entry which is preliminary data.</text>
</comment>
<feature type="compositionally biased region" description="Low complexity" evidence="1">
    <location>
        <begin position="514"/>
        <end position="531"/>
    </location>
</feature>
<feature type="compositionally biased region" description="Basic and acidic residues" evidence="1">
    <location>
        <begin position="480"/>
        <end position="489"/>
    </location>
</feature>
<feature type="compositionally biased region" description="Basic and acidic residues" evidence="1">
    <location>
        <begin position="534"/>
        <end position="546"/>
    </location>
</feature>
<organism evidence="2 3">
    <name type="scientific">Sporothrix bragantina</name>
    <dbReference type="NCBI Taxonomy" id="671064"/>
    <lineage>
        <taxon>Eukaryota</taxon>
        <taxon>Fungi</taxon>
        <taxon>Dikarya</taxon>
        <taxon>Ascomycota</taxon>
        <taxon>Pezizomycotina</taxon>
        <taxon>Sordariomycetes</taxon>
        <taxon>Sordariomycetidae</taxon>
        <taxon>Ophiostomatales</taxon>
        <taxon>Ophiostomataceae</taxon>
        <taxon>Sporothrix</taxon>
    </lineage>
</organism>